<dbReference type="InterPro" id="IPR001810">
    <property type="entry name" value="F-box_dom"/>
</dbReference>
<reference evidence="3" key="1">
    <citation type="journal article" date="2013" name="Genome Announc.">
        <title>Draft Genome Sequence of the Basidiomycetous Yeast-Like Fungus Pseudozyma hubeiensis SY62, Which Produces an Abundant Amount of the Biosurfactant Mannosylerythritol Lipids.</title>
        <authorList>
            <person name="Konishi M."/>
            <person name="Hatada Y."/>
            <person name="Horiuchi J."/>
        </authorList>
    </citation>
    <scope>NUCLEOTIDE SEQUENCE</scope>
    <source>
        <strain evidence="3">SY62</strain>
    </source>
</reference>
<feature type="region of interest" description="Disordered" evidence="1">
    <location>
        <begin position="1"/>
        <end position="21"/>
    </location>
</feature>
<evidence type="ECO:0000259" key="2">
    <source>
        <dbReference type="Pfam" id="PF00646"/>
    </source>
</evidence>
<dbReference type="GeneID" id="24107037"/>
<feature type="domain" description="F-box" evidence="2">
    <location>
        <begin position="266"/>
        <end position="298"/>
    </location>
</feature>
<evidence type="ECO:0000313" key="3">
    <source>
        <dbReference type="EMBL" id="GAC94171.1"/>
    </source>
</evidence>
<proteinExistence type="predicted"/>
<protein>
    <recommendedName>
        <fullName evidence="2">F-box domain-containing protein</fullName>
    </recommendedName>
</protein>
<accession>R9NZG9</accession>
<dbReference type="Proteomes" id="UP000014071">
    <property type="component" value="Unassembled WGS sequence"/>
</dbReference>
<evidence type="ECO:0000256" key="1">
    <source>
        <dbReference type="SAM" id="MobiDB-lite"/>
    </source>
</evidence>
<dbReference type="HOGENOM" id="CLU_631807_0_0_1"/>
<dbReference type="AlphaFoldDB" id="R9NZG9"/>
<gene>
    <name evidence="3" type="ORF">PHSY_001742</name>
</gene>
<organism evidence="3 4">
    <name type="scientific">Pseudozyma hubeiensis (strain SY62)</name>
    <name type="common">Yeast</name>
    <dbReference type="NCBI Taxonomy" id="1305764"/>
    <lineage>
        <taxon>Eukaryota</taxon>
        <taxon>Fungi</taxon>
        <taxon>Dikarya</taxon>
        <taxon>Basidiomycota</taxon>
        <taxon>Ustilaginomycotina</taxon>
        <taxon>Ustilaginomycetes</taxon>
        <taxon>Ustilaginales</taxon>
        <taxon>Ustilaginaceae</taxon>
        <taxon>Pseudozyma</taxon>
    </lineage>
</organism>
<name>R9NZG9_PSEHS</name>
<sequence length="434" mass="49491">MQSLFEQLRHGDAPAEDGDQSELTLEDFDLASLRRIRVVADEITTELDALNALHRDDFESADMYHRVRYAHAHRHSKLRKEHRRLLEQIGQGAHRHGMALGSDMEKRQKKAEGVSDTAMIEIFKRDNEVASHRKAWDSNDFEQVVELASQRIEALAYAPSLYDYEGVQELCSNLQRRSEAYHAMKLVSLALADLKRAYELVTETTGFHRHTEAHIAKNSDLEASHIGGLEIAAHKTKRSAGDALDDRAFKRQRQIREQSQTPSAGFLSLSLELLLNISEWFDPADRIRLANTCRELRRVPHLWQQLVFKRIKQTLRVGWHRDTIEACVAAIETCQRRSHGTLTSVVLKGYILPDMLGPIFKALRSNPLSLQYLAIPTMQQELCYRELYRLCPNLLGVDIRINARHSSDGVLYGLVSRHSLGPSTSLFPSTPMPF</sequence>
<evidence type="ECO:0000313" key="4">
    <source>
        <dbReference type="Proteomes" id="UP000014071"/>
    </source>
</evidence>
<dbReference type="Pfam" id="PF00646">
    <property type="entry name" value="F-box"/>
    <property type="match status" value="1"/>
</dbReference>
<dbReference type="InterPro" id="IPR036047">
    <property type="entry name" value="F-box-like_dom_sf"/>
</dbReference>
<dbReference type="eggNOG" id="ENOG502RDYB">
    <property type="taxonomic scope" value="Eukaryota"/>
</dbReference>
<keyword evidence="4" id="KW-1185">Reference proteome</keyword>
<dbReference type="EMBL" id="DF238783">
    <property type="protein sequence ID" value="GAC94171.1"/>
    <property type="molecule type" value="Genomic_DNA"/>
</dbReference>
<dbReference type="RefSeq" id="XP_012187758.1">
    <property type="nucleotide sequence ID" value="XM_012332368.1"/>
</dbReference>
<dbReference type="SUPFAM" id="SSF81383">
    <property type="entry name" value="F-box domain"/>
    <property type="match status" value="1"/>
</dbReference>